<keyword evidence="2" id="KW-1185">Reference proteome</keyword>
<accession>A0ABQ9VIC3</accession>
<protein>
    <submittedName>
        <fullName evidence="1">Uncharacterized protein</fullName>
    </submittedName>
</protein>
<feature type="non-terminal residue" evidence="1">
    <location>
        <position position="1"/>
    </location>
</feature>
<evidence type="ECO:0000313" key="2">
    <source>
        <dbReference type="Proteomes" id="UP001266305"/>
    </source>
</evidence>
<evidence type="ECO:0000313" key="1">
    <source>
        <dbReference type="EMBL" id="KAK2108383.1"/>
    </source>
</evidence>
<reference evidence="1 2" key="1">
    <citation type="submission" date="2023-05" db="EMBL/GenBank/DDBJ databases">
        <title>B98-5 Cell Line De Novo Hybrid Assembly: An Optical Mapping Approach.</title>
        <authorList>
            <person name="Kananen K."/>
            <person name="Auerbach J.A."/>
            <person name="Kautto E."/>
            <person name="Blachly J.S."/>
        </authorList>
    </citation>
    <scope>NUCLEOTIDE SEQUENCE [LARGE SCALE GENOMIC DNA]</scope>
    <source>
        <strain evidence="1">B95-8</strain>
        <tissue evidence="1">Cell line</tissue>
    </source>
</reference>
<name>A0ABQ9VIC3_SAGOE</name>
<proteinExistence type="predicted"/>
<organism evidence="1 2">
    <name type="scientific">Saguinus oedipus</name>
    <name type="common">Cotton-top tamarin</name>
    <name type="synonym">Oedipomidas oedipus</name>
    <dbReference type="NCBI Taxonomy" id="9490"/>
    <lineage>
        <taxon>Eukaryota</taxon>
        <taxon>Metazoa</taxon>
        <taxon>Chordata</taxon>
        <taxon>Craniata</taxon>
        <taxon>Vertebrata</taxon>
        <taxon>Euteleostomi</taxon>
        <taxon>Mammalia</taxon>
        <taxon>Eutheria</taxon>
        <taxon>Euarchontoglires</taxon>
        <taxon>Primates</taxon>
        <taxon>Haplorrhini</taxon>
        <taxon>Platyrrhini</taxon>
        <taxon>Cebidae</taxon>
        <taxon>Callitrichinae</taxon>
        <taxon>Saguinus</taxon>
    </lineage>
</organism>
<comment type="caution">
    <text evidence="1">The sequence shown here is derived from an EMBL/GenBank/DDBJ whole genome shotgun (WGS) entry which is preliminary data.</text>
</comment>
<sequence length="67" mass="7219">RVGVLGVLLFDANPDHPLEPSKAFGDRTTLPLAVPSYPQQYMLMEAKDEGREMVGLPPEAAASSFCS</sequence>
<gene>
    <name evidence="1" type="ORF">P7K49_013548</name>
</gene>
<dbReference type="EMBL" id="JASSZA010000006">
    <property type="protein sequence ID" value="KAK2108383.1"/>
    <property type="molecule type" value="Genomic_DNA"/>
</dbReference>
<dbReference type="Proteomes" id="UP001266305">
    <property type="component" value="Unassembled WGS sequence"/>
</dbReference>